<dbReference type="EMBL" id="KJ019038">
    <property type="protein sequence ID" value="AIX16833.1"/>
    <property type="molecule type" value="Genomic_DNA"/>
</dbReference>
<dbReference type="Proteomes" id="UP000185393">
    <property type="component" value="Segment"/>
</dbReference>
<dbReference type="EMBL" id="KJ019033">
    <property type="protein sequence ID" value="AIX15723.1"/>
    <property type="molecule type" value="Genomic_DNA"/>
</dbReference>
<dbReference type="Proteomes" id="UP000185394">
    <property type="component" value="Segment"/>
</dbReference>
<dbReference type="Proteomes" id="UP000185387">
    <property type="component" value="Segment"/>
</dbReference>
<dbReference type="Proteomes" id="UP000185409">
    <property type="component" value="Segment"/>
</dbReference>
<gene>
    <name evidence="18" type="ORF">Syn7803C101_26</name>
    <name evidence="19" type="ORF">Syn7803C104_27</name>
    <name evidence="20" type="ORF">Syn7803C107_26</name>
    <name evidence="21" type="ORF">Syn7803C26_26</name>
    <name evidence="22" type="ORF">Syn7803C31_27</name>
    <name evidence="23" type="ORF">Syn7803C33_26</name>
    <name evidence="24" type="ORF">Syn7803C38_26</name>
    <name evidence="1" type="ORF">Syn7803C42_26</name>
    <name evidence="2" type="ORF">Syn7803C47_26</name>
    <name evidence="3" type="ORF">Syn7803C53_26</name>
    <name evidence="4" type="ORF">Syn7803C59_26</name>
    <name evidence="5" type="ORF">Syn7803C60_26</name>
    <name evidence="6" type="ORF">Syn7803C86_26</name>
    <name evidence="7" type="ORF">Syn7803C99_26</name>
    <name evidence="8" type="ORF">Syn7803US101_26</name>
    <name evidence="9" type="ORF">Syn7803US102_26</name>
    <name evidence="10" type="ORF">Syn7803US112_26</name>
    <name evidence="11" type="ORF">Syn7803US117_26</name>
    <name evidence="12" type="ORF">Syn7803US123_26</name>
    <name evidence="13" type="ORF">Syn7803US19_26</name>
    <name evidence="14" type="ORF">Syn7803US1_26</name>
    <name evidence="15" type="ORF">Syn7803US60_26</name>
    <name evidence="16" type="ORF">Syn7803US62_25</name>
    <name evidence="17" type="ORF">Syn7803US79_26</name>
</gene>
<organism evidence="3 27">
    <name type="scientific">Synechococcus phage ACG-2014a</name>
    <dbReference type="NCBI Taxonomy" id="1493507"/>
    <lineage>
        <taxon>Viruses</taxon>
        <taxon>Duplodnaviria</taxon>
        <taxon>Heunggongvirae</taxon>
        <taxon>Uroviricota</taxon>
        <taxon>Caudoviricetes</taxon>
        <taxon>Pantevenvirales</taxon>
        <taxon>Kyanoviridae</taxon>
        <taxon>Acionnavirus</taxon>
        <taxon>Acionnavirus monteraybay</taxon>
    </lineage>
</organism>
<evidence type="ECO:0000313" key="7">
    <source>
        <dbReference type="EMBL" id="AIX23009.1"/>
    </source>
</evidence>
<evidence type="ECO:0000313" key="20">
    <source>
        <dbReference type="EMBL" id="AIX40180.1"/>
    </source>
</evidence>
<evidence type="ECO:0000313" key="2">
    <source>
        <dbReference type="EMBL" id="AIX15075.1"/>
    </source>
</evidence>
<evidence type="ECO:0000313" key="27">
    <source>
        <dbReference type="Proteomes" id="UP000185399"/>
    </source>
</evidence>
<evidence type="ECO:0000313" key="5">
    <source>
        <dbReference type="EMBL" id="AIX17042.1"/>
    </source>
</evidence>
<evidence type="ECO:0000313" key="23">
    <source>
        <dbReference type="EMBL" id="AIX45369.1"/>
    </source>
</evidence>
<evidence type="ECO:0000313" key="3">
    <source>
        <dbReference type="EMBL" id="AIX15723.1"/>
    </source>
</evidence>
<dbReference type="Proteomes" id="UP000185407">
    <property type="component" value="Segment"/>
</dbReference>
<dbReference type="Proteomes" id="UP000185397">
    <property type="component" value="Segment"/>
</dbReference>
<dbReference type="EMBL" id="KJ019163">
    <property type="protein sequence ID" value="AIX46518.1"/>
    <property type="molecule type" value="Genomic_DNA"/>
</dbReference>
<dbReference type="Proteomes" id="UP000185404">
    <property type="component" value="Segment"/>
</dbReference>
<protein>
    <submittedName>
        <fullName evidence="3">Uncharacterized protein</fullName>
    </submittedName>
</protein>
<evidence type="ECO:0000313" key="13">
    <source>
        <dbReference type="EMBL" id="AIX27955.1"/>
    </source>
</evidence>
<dbReference type="EMBL" id="KJ019122">
    <property type="protein sequence ID" value="AIX36662.1"/>
    <property type="molecule type" value="Genomic_DNA"/>
</dbReference>
<sequence length="80" mass="9491">MTTDWSAEYSKQRKDRMQDAIDDYLNDDKVDARRTYEEILSCVDDVLNYHKKQYEKALELKELMLGHRPIDSLDSFTLGD</sequence>
<dbReference type="EMBL" id="KJ019084">
    <property type="protein sequence ID" value="AIX27177.1"/>
    <property type="molecule type" value="Genomic_DNA"/>
</dbReference>
<accession>A0A0E3EN55</accession>
<dbReference type="EMBL" id="KJ019114">
    <property type="protein sequence ID" value="AIX34944.1"/>
    <property type="molecule type" value="Genomic_DNA"/>
</dbReference>
<evidence type="ECO:0000313" key="26">
    <source>
        <dbReference type="Proteomes" id="UP000185387"/>
    </source>
</evidence>
<evidence type="ECO:0000313" key="18">
    <source>
        <dbReference type="EMBL" id="AIX39544.1"/>
    </source>
</evidence>
<reference evidence="25 26" key="1">
    <citation type="submission" date="2013-12" db="EMBL/GenBank/DDBJ databases">
        <title>Ecological redundancy of diverse viral populations within a natural community.</title>
        <authorList>
            <person name="Gregory A.C."/>
            <person name="LaButti K."/>
            <person name="Copeland A."/>
            <person name="Woyke T."/>
            <person name="Sullivan M.B."/>
        </authorList>
    </citation>
    <scope>NUCLEOTIDE SEQUENCE [LARGE SCALE GENOMIC DNA]</scope>
    <source>
        <strain evidence="18">Syn7803C101</strain>
        <strain evidence="19">Syn7803C104</strain>
        <strain evidence="20">Syn7803C107</strain>
        <strain evidence="21">Syn7803C26</strain>
        <strain evidence="22">Syn7803C31</strain>
        <strain evidence="23">Syn7803C33</strain>
        <strain evidence="24">Syn7803C38</strain>
        <strain evidence="1">Syn7803C42</strain>
        <strain evidence="2">Syn7803C47</strain>
        <strain evidence="3">Syn7803C53</strain>
        <strain evidence="4">Syn7803C59</strain>
        <strain evidence="5">Syn7803C60</strain>
        <strain evidence="6">Syn7803C86</strain>
        <strain evidence="7">Syn7803C99</strain>
        <strain evidence="14">Syn7803US1</strain>
        <strain evidence="8">Syn7803US101</strain>
        <strain evidence="9">Syn7803US102</strain>
        <strain evidence="10">Syn7803US112</strain>
        <strain evidence="11">Syn7803US117</strain>
        <strain evidence="12">Syn7803US123</strain>
        <strain evidence="13">Syn7803US19</strain>
        <strain evidence="15">Syn7803US60</strain>
        <strain evidence="16">Syn7803US62</strain>
        <strain evidence="17">Syn7803US79</strain>
    </source>
</reference>
<dbReference type="EMBL" id="KJ019065">
    <property type="protein sequence ID" value="AIX23009.1"/>
    <property type="molecule type" value="Genomic_DNA"/>
</dbReference>
<dbReference type="EMBL" id="KJ019153">
    <property type="protein sequence ID" value="AIX44238.1"/>
    <property type="molecule type" value="Genomic_DNA"/>
</dbReference>
<dbReference type="Proteomes" id="UP000185390">
    <property type="component" value="Segment"/>
</dbReference>
<dbReference type="EMBL" id="KJ019076">
    <property type="protein sequence ID" value="AIX25458.1"/>
    <property type="molecule type" value="Genomic_DNA"/>
</dbReference>
<evidence type="ECO:0000313" key="22">
    <source>
        <dbReference type="EMBL" id="AIX45159.1"/>
    </source>
</evidence>
<dbReference type="Proteomes" id="UP000185388">
    <property type="component" value="Segment"/>
</dbReference>
<evidence type="ECO:0000313" key="24">
    <source>
        <dbReference type="EMBL" id="AIX46518.1"/>
    </source>
</evidence>
<dbReference type="EMBL" id="KJ019087">
    <property type="protein sequence ID" value="AIX27955.1"/>
    <property type="molecule type" value="Genomic_DNA"/>
</dbReference>
<evidence type="ECO:0000313" key="19">
    <source>
        <dbReference type="EMBL" id="AIX39971.1"/>
    </source>
</evidence>
<evidence type="ECO:0000313" key="1">
    <source>
        <dbReference type="EMBL" id="AIX14211.1"/>
    </source>
</evidence>
<dbReference type="Proteomes" id="UP000185389">
    <property type="component" value="Segment"/>
</dbReference>
<dbReference type="Proteomes" id="UP000185405">
    <property type="component" value="Segment"/>
</dbReference>
<proteinExistence type="predicted"/>
<dbReference type="EMBL" id="KJ019068">
    <property type="protein sequence ID" value="AIX23711.1"/>
    <property type="molecule type" value="Genomic_DNA"/>
</dbReference>
<dbReference type="EMBL" id="KJ019088">
    <property type="protein sequence ID" value="AIX28162.1"/>
    <property type="molecule type" value="Genomic_DNA"/>
</dbReference>
<evidence type="ECO:0000313" key="25">
    <source>
        <dbReference type="Proteomes" id="UP000033004"/>
    </source>
</evidence>
<dbReference type="Proteomes" id="UP000185406">
    <property type="component" value="Segment"/>
</dbReference>
<dbReference type="EMBL" id="KJ019137">
    <property type="protein sequence ID" value="AIX39971.1"/>
    <property type="molecule type" value="Genomic_DNA"/>
</dbReference>
<evidence type="ECO:0000313" key="6">
    <source>
        <dbReference type="EMBL" id="AIX20706.1"/>
    </source>
</evidence>
<dbReference type="Proteomes" id="UP000185392">
    <property type="component" value="Segment"/>
</dbReference>
<dbReference type="Proteomes" id="UP000185401">
    <property type="component" value="Segment"/>
</dbReference>
<dbReference type="Proteomes" id="UP000185399">
    <property type="component" value="Segment"/>
</dbReference>
<evidence type="ECO:0000313" key="10">
    <source>
        <dbReference type="EMBL" id="AIX25458.1"/>
    </source>
</evidence>
<dbReference type="EMBL" id="KJ019030">
    <property type="protein sequence ID" value="AIX15075.1"/>
    <property type="molecule type" value="Genomic_DNA"/>
</dbReference>
<dbReference type="EMBL" id="KJ019067">
    <property type="protein sequence ID" value="AIX23505.1"/>
    <property type="molecule type" value="Genomic_DNA"/>
</dbReference>
<name>A0A0E3EN55_9CAUD</name>
<evidence type="ECO:0000313" key="9">
    <source>
        <dbReference type="EMBL" id="AIX23711.1"/>
    </source>
</evidence>
<evidence type="ECO:0000313" key="21">
    <source>
        <dbReference type="EMBL" id="AIX44238.1"/>
    </source>
</evidence>
<dbReference type="EMBL" id="KJ019116">
    <property type="protein sequence ID" value="AIX35366.1"/>
    <property type="molecule type" value="Genomic_DNA"/>
</dbReference>
<dbReference type="EMBL" id="KJ019026">
    <property type="protein sequence ID" value="AIX14211.1"/>
    <property type="molecule type" value="Genomic_DNA"/>
</dbReference>
<dbReference type="Proteomes" id="UP000185395">
    <property type="component" value="Segment"/>
</dbReference>
<dbReference type="Proteomes" id="UP000185408">
    <property type="component" value="Segment"/>
</dbReference>
<dbReference type="EMBL" id="KJ019055">
    <property type="protein sequence ID" value="AIX20706.1"/>
    <property type="molecule type" value="Genomic_DNA"/>
</dbReference>
<dbReference type="EMBL" id="KJ019138">
    <property type="protein sequence ID" value="AIX40180.1"/>
    <property type="molecule type" value="Genomic_DNA"/>
</dbReference>
<dbReference type="EMBL" id="KJ019039">
    <property type="protein sequence ID" value="AIX17042.1"/>
    <property type="molecule type" value="Genomic_DNA"/>
</dbReference>
<dbReference type="EMBL" id="KJ019081">
    <property type="protein sequence ID" value="AIX26541.1"/>
    <property type="molecule type" value="Genomic_DNA"/>
</dbReference>
<evidence type="ECO:0000313" key="4">
    <source>
        <dbReference type="EMBL" id="AIX16833.1"/>
    </source>
</evidence>
<dbReference type="Proteomes" id="UP000185400">
    <property type="component" value="Segment"/>
</dbReference>
<dbReference type="Proteomes" id="UP000185403">
    <property type="component" value="Segment"/>
</dbReference>
<dbReference type="Proteomes" id="UP000033004">
    <property type="component" value="Segment"/>
</dbReference>
<evidence type="ECO:0000313" key="15">
    <source>
        <dbReference type="EMBL" id="AIX34944.1"/>
    </source>
</evidence>
<dbReference type="Proteomes" id="UP000185402">
    <property type="component" value="Segment"/>
</dbReference>
<evidence type="ECO:0000313" key="14">
    <source>
        <dbReference type="EMBL" id="AIX28162.1"/>
    </source>
</evidence>
<evidence type="ECO:0000313" key="16">
    <source>
        <dbReference type="EMBL" id="AIX35366.1"/>
    </source>
</evidence>
<evidence type="ECO:0000313" key="17">
    <source>
        <dbReference type="EMBL" id="AIX36662.1"/>
    </source>
</evidence>
<dbReference type="Proteomes" id="UP000185396">
    <property type="component" value="Segment"/>
</dbReference>
<evidence type="ECO:0000313" key="12">
    <source>
        <dbReference type="EMBL" id="AIX27177.1"/>
    </source>
</evidence>
<dbReference type="EMBL" id="KJ019158">
    <property type="protein sequence ID" value="AIX45369.1"/>
    <property type="molecule type" value="Genomic_DNA"/>
</dbReference>
<dbReference type="EMBL" id="KJ019135">
    <property type="protein sequence ID" value="AIX39544.1"/>
    <property type="molecule type" value="Genomic_DNA"/>
</dbReference>
<dbReference type="Proteomes" id="UP000185398">
    <property type="component" value="Segment"/>
</dbReference>
<evidence type="ECO:0000313" key="8">
    <source>
        <dbReference type="EMBL" id="AIX23505.1"/>
    </source>
</evidence>
<dbReference type="Proteomes" id="UP000185391">
    <property type="component" value="Segment"/>
</dbReference>
<evidence type="ECO:0000313" key="11">
    <source>
        <dbReference type="EMBL" id="AIX26541.1"/>
    </source>
</evidence>
<dbReference type="EMBL" id="KJ019157">
    <property type="protein sequence ID" value="AIX45159.1"/>
    <property type="molecule type" value="Genomic_DNA"/>
</dbReference>